<dbReference type="GeneID" id="27349757"/>
<evidence type="ECO:0000313" key="1">
    <source>
        <dbReference type="EMBL" id="KIW24876.1"/>
    </source>
</evidence>
<dbReference type="HOGENOM" id="CLU_2468880_0_0_1"/>
<dbReference type="Proteomes" id="UP000054466">
    <property type="component" value="Unassembled WGS sequence"/>
</dbReference>
<name>A0A0D1ZAZ0_9EURO</name>
<accession>A0A0D1ZAZ0</accession>
<dbReference type="AlphaFoldDB" id="A0A0D1ZAZ0"/>
<gene>
    <name evidence="1" type="ORF">PV07_10563</name>
</gene>
<dbReference type="EMBL" id="KN847045">
    <property type="protein sequence ID" value="KIW24876.1"/>
    <property type="molecule type" value="Genomic_DNA"/>
</dbReference>
<dbReference type="RefSeq" id="XP_016245092.1">
    <property type="nucleotide sequence ID" value="XM_016397901.1"/>
</dbReference>
<evidence type="ECO:0000313" key="2">
    <source>
        <dbReference type="Proteomes" id="UP000054466"/>
    </source>
</evidence>
<sequence>MNGIITPEKHQETVKYIREVTSEIENPRDELQSQREVLLKQVDIMINRTQCADCKAFIAAVEAFFNLRIIVHECSTYPDHKRPIETGL</sequence>
<reference evidence="1 2" key="1">
    <citation type="submission" date="2015-01" db="EMBL/GenBank/DDBJ databases">
        <title>The Genome Sequence of Cladophialophora immunda CBS83496.</title>
        <authorList>
            <consortium name="The Broad Institute Genomics Platform"/>
            <person name="Cuomo C."/>
            <person name="de Hoog S."/>
            <person name="Gorbushina A."/>
            <person name="Stielow B."/>
            <person name="Teixiera M."/>
            <person name="Abouelleil A."/>
            <person name="Chapman S.B."/>
            <person name="Priest M."/>
            <person name="Young S.K."/>
            <person name="Wortman J."/>
            <person name="Nusbaum C."/>
            <person name="Birren B."/>
        </authorList>
    </citation>
    <scope>NUCLEOTIDE SEQUENCE [LARGE SCALE GENOMIC DNA]</scope>
    <source>
        <strain evidence="1 2">CBS 83496</strain>
    </source>
</reference>
<organism evidence="1 2">
    <name type="scientific">Cladophialophora immunda</name>
    <dbReference type="NCBI Taxonomy" id="569365"/>
    <lineage>
        <taxon>Eukaryota</taxon>
        <taxon>Fungi</taxon>
        <taxon>Dikarya</taxon>
        <taxon>Ascomycota</taxon>
        <taxon>Pezizomycotina</taxon>
        <taxon>Eurotiomycetes</taxon>
        <taxon>Chaetothyriomycetidae</taxon>
        <taxon>Chaetothyriales</taxon>
        <taxon>Herpotrichiellaceae</taxon>
        <taxon>Cladophialophora</taxon>
    </lineage>
</organism>
<dbReference type="VEuPathDB" id="FungiDB:PV07_10563"/>
<proteinExistence type="predicted"/>
<protein>
    <submittedName>
        <fullName evidence="1">Uncharacterized protein</fullName>
    </submittedName>
</protein>
<keyword evidence="2" id="KW-1185">Reference proteome</keyword>